<dbReference type="AlphaFoldDB" id="F2NRN9"/>
<dbReference type="RefSeq" id="WP_013701149.1">
    <property type="nucleotide sequence ID" value="NC_015385.1"/>
</dbReference>
<dbReference type="STRING" id="869209.Tresu_0935"/>
<evidence type="ECO:0000256" key="1">
    <source>
        <dbReference type="SAM" id="Phobius"/>
    </source>
</evidence>
<keyword evidence="3" id="KW-1185">Reference proteome</keyword>
<reference evidence="2 3" key="1">
    <citation type="journal article" date="2011" name="Stand. Genomic Sci.">
        <title>Complete genome sequence of Treponema succinifaciens type strain (6091).</title>
        <authorList>
            <person name="Han C."/>
            <person name="Gronow S."/>
            <person name="Teshima H."/>
            <person name="Lapidus A."/>
            <person name="Nolan M."/>
            <person name="Lucas S."/>
            <person name="Hammon N."/>
            <person name="Deshpande S."/>
            <person name="Cheng J.F."/>
            <person name="Zeytun A."/>
            <person name="Tapia R."/>
            <person name="Goodwin L."/>
            <person name="Pitluck S."/>
            <person name="Liolios K."/>
            <person name="Pagani I."/>
            <person name="Ivanova N."/>
            <person name="Mavromatis K."/>
            <person name="Mikhailova N."/>
            <person name="Huntemann M."/>
            <person name="Pati A."/>
            <person name="Chen A."/>
            <person name="Palaniappan K."/>
            <person name="Land M."/>
            <person name="Hauser L."/>
            <person name="Brambilla E.M."/>
            <person name="Rohde M."/>
            <person name="Goker M."/>
            <person name="Woyke T."/>
            <person name="Bristow J."/>
            <person name="Eisen J.A."/>
            <person name="Markowitz V."/>
            <person name="Hugenholtz P."/>
            <person name="Kyrpides N.C."/>
            <person name="Klenk H.P."/>
            <person name="Detter J.C."/>
        </authorList>
    </citation>
    <scope>NUCLEOTIDE SEQUENCE [LARGE SCALE GENOMIC DNA]</scope>
    <source>
        <strain evidence="3">ATCC 33096 / DSM 2489 / 6091</strain>
    </source>
</reference>
<keyword evidence="1" id="KW-1133">Transmembrane helix</keyword>
<gene>
    <name evidence="2" type="ordered locus">Tresu_0935</name>
</gene>
<dbReference type="GeneID" id="302998104"/>
<reference evidence="3" key="2">
    <citation type="submission" date="2011-04" db="EMBL/GenBank/DDBJ databases">
        <title>The complete genome of chromosome of Treponema succinifaciens DSM 2489.</title>
        <authorList>
            <person name="Lucas S."/>
            <person name="Copeland A."/>
            <person name="Lapidus A."/>
            <person name="Bruce D."/>
            <person name="Goodwin L."/>
            <person name="Pitluck S."/>
            <person name="Peters L."/>
            <person name="Kyrpides N."/>
            <person name="Mavromatis K."/>
            <person name="Ivanova N."/>
            <person name="Ovchinnikova G."/>
            <person name="Teshima H."/>
            <person name="Detter J.C."/>
            <person name="Tapia R."/>
            <person name="Han C."/>
            <person name="Land M."/>
            <person name="Hauser L."/>
            <person name="Markowitz V."/>
            <person name="Cheng J.-F."/>
            <person name="Hugenholtz P."/>
            <person name="Woyke T."/>
            <person name="Wu D."/>
            <person name="Gronow S."/>
            <person name="Wellnitz S."/>
            <person name="Brambilla E."/>
            <person name="Klenk H.-P."/>
            <person name="Eisen J.A."/>
        </authorList>
    </citation>
    <scope>NUCLEOTIDE SEQUENCE [LARGE SCALE GENOMIC DNA]</scope>
    <source>
        <strain evidence="3">ATCC 33096 / DSM 2489 / 6091</strain>
    </source>
</reference>
<feature type="transmembrane region" description="Helical" evidence="1">
    <location>
        <begin position="132"/>
        <end position="150"/>
    </location>
</feature>
<proteinExistence type="predicted"/>
<feature type="transmembrane region" description="Helical" evidence="1">
    <location>
        <begin position="12"/>
        <end position="31"/>
    </location>
</feature>
<feature type="transmembrane region" description="Helical" evidence="1">
    <location>
        <begin position="86"/>
        <end position="102"/>
    </location>
</feature>
<evidence type="ECO:0000313" key="3">
    <source>
        <dbReference type="Proteomes" id="UP000006852"/>
    </source>
</evidence>
<name>F2NRN9_TRES6</name>
<feature type="transmembrane region" description="Helical" evidence="1">
    <location>
        <begin position="109"/>
        <end position="126"/>
    </location>
</feature>
<organism evidence="2 3">
    <name type="scientific">Treponema succinifaciens (strain ATCC 33096 / DSM 2489 / 6091)</name>
    <dbReference type="NCBI Taxonomy" id="869209"/>
    <lineage>
        <taxon>Bacteria</taxon>
        <taxon>Pseudomonadati</taxon>
        <taxon>Spirochaetota</taxon>
        <taxon>Spirochaetia</taxon>
        <taxon>Spirochaetales</taxon>
        <taxon>Treponemataceae</taxon>
        <taxon>Treponema</taxon>
    </lineage>
</organism>
<dbReference type="KEGG" id="tsu:Tresu_0935"/>
<dbReference type="HOGENOM" id="CLU_1204348_0_0_12"/>
<keyword evidence="1" id="KW-0472">Membrane</keyword>
<keyword evidence="1" id="KW-0812">Transmembrane</keyword>
<protein>
    <submittedName>
        <fullName evidence="2">Uncharacterized protein</fullName>
    </submittedName>
</protein>
<dbReference type="EMBL" id="CP002631">
    <property type="protein sequence ID" value="AEB13857.1"/>
    <property type="molecule type" value="Genomic_DNA"/>
</dbReference>
<accession>F2NRN9</accession>
<sequence>MKSKILADFLNDHFVLFTSVLSEVLCALYVWKGFSEGFFAGTWIVALMNFLYIPTAFFFKQKCFSYFYLAYSTILVFMIAFEKTFLFNNFTALFIVCIVIIIKPKIKYIAMSLYFAAVCVAFSINGESVFHFLIHIVRSIWFVGSVFFVLENQFERKRLVLYEDEVKILEQLCDGKIYQKEVEGFSENTVYRKLKAARERNGNITREQLISLFKKERMGRKSSEKIFRQI</sequence>
<dbReference type="Proteomes" id="UP000006852">
    <property type="component" value="Chromosome"/>
</dbReference>
<feature type="transmembrane region" description="Helical" evidence="1">
    <location>
        <begin position="64"/>
        <end position="80"/>
    </location>
</feature>
<feature type="transmembrane region" description="Helical" evidence="1">
    <location>
        <begin position="37"/>
        <end position="57"/>
    </location>
</feature>
<evidence type="ECO:0000313" key="2">
    <source>
        <dbReference type="EMBL" id="AEB13857.1"/>
    </source>
</evidence>